<dbReference type="InterPro" id="IPR033556">
    <property type="entry name" value="PLA"/>
</dbReference>
<evidence type="ECO:0000256" key="1">
    <source>
        <dbReference type="ARBA" id="ARBA00022801"/>
    </source>
</evidence>
<comment type="similarity">
    <text evidence="2">Belongs to the AB hydrolase superfamily. Lipase family.</text>
</comment>
<dbReference type="PANTHER" id="PTHR31828:SF20">
    <property type="entry name" value="PHOSPHOLIPASE A1"/>
    <property type="match status" value="1"/>
</dbReference>
<organism evidence="3 4">
    <name type="scientific">Hibiscus sabdariffa</name>
    <name type="common">roselle</name>
    <dbReference type="NCBI Taxonomy" id="183260"/>
    <lineage>
        <taxon>Eukaryota</taxon>
        <taxon>Viridiplantae</taxon>
        <taxon>Streptophyta</taxon>
        <taxon>Embryophyta</taxon>
        <taxon>Tracheophyta</taxon>
        <taxon>Spermatophyta</taxon>
        <taxon>Magnoliopsida</taxon>
        <taxon>eudicotyledons</taxon>
        <taxon>Gunneridae</taxon>
        <taxon>Pentapetalae</taxon>
        <taxon>rosids</taxon>
        <taxon>malvids</taxon>
        <taxon>Malvales</taxon>
        <taxon>Malvaceae</taxon>
        <taxon>Malvoideae</taxon>
        <taxon>Hibiscus</taxon>
    </lineage>
</organism>
<evidence type="ECO:0000256" key="2">
    <source>
        <dbReference type="RuleBase" id="RU367093"/>
    </source>
</evidence>
<keyword evidence="2" id="KW-0443">Lipid metabolism</keyword>
<keyword evidence="2" id="KW-0442">Lipid degradation</keyword>
<reference evidence="3 4" key="1">
    <citation type="journal article" date="2024" name="G3 (Bethesda)">
        <title>Genome assembly of Hibiscus sabdariffa L. provides insights into metabolisms of medicinal natural products.</title>
        <authorList>
            <person name="Kim T."/>
        </authorList>
    </citation>
    <scope>NUCLEOTIDE SEQUENCE [LARGE SCALE GENOMIC DNA]</scope>
    <source>
        <strain evidence="3">TK-2024</strain>
        <tissue evidence="3">Old leaves</tissue>
    </source>
</reference>
<dbReference type="Proteomes" id="UP001472677">
    <property type="component" value="Unassembled WGS sequence"/>
</dbReference>
<keyword evidence="1 2" id="KW-0378">Hydrolase</keyword>
<dbReference type="EC" id="3.1.1.-" evidence="2"/>
<dbReference type="PANTHER" id="PTHR31828">
    <property type="entry name" value="PHOSPHOLIPASE A1-IIGAMMA"/>
    <property type="match status" value="1"/>
</dbReference>
<dbReference type="Gene3D" id="3.40.50.1820">
    <property type="entry name" value="alpha/beta hydrolase"/>
    <property type="match status" value="1"/>
</dbReference>
<protein>
    <recommendedName>
        <fullName evidence="2">Phospholipase A1</fullName>
        <ecNumber evidence="2">3.1.1.-</ecNumber>
    </recommendedName>
</protein>
<dbReference type="InterPro" id="IPR029058">
    <property type="entry name" value="AB_hydrolase_fold"/>
</dbReference>
<proteinExistence type="inferred from homology"/>
<evidence type="ECO:0000313" key="4">
    <source>
        <dbReference type="Proteomes" id="UP001472677"/>
    </source>
</evidence>
<comment type="function">
    <text evidence="2">Acylhydrolase that catalyzes the hydrolysis of phospholipids at the sn-1 position.</text>
</comment>
<evidence type="ECO:0000313" key="3">
    <source>
        <dbReference type="EMBL" id="KAK8506345.1"/>
    </source>
</evidence>
<accession>A0ABR2BGR0</accession>
<name>A0ABR2BGR0_9ROSI</name>
<keyword evidence="4" id="KW-1185">Reference proteome</keyword>
<dbReference type="EMBL" id="JBBPBM010000118">
    <property type="protein sequence ID" value="KAK8506345.1"/>
    <property type="molecule type" value="Genomic_DNA"/>
</dbReference>
<comment type="caution">
    <text evidence="3">The sequence shown here is derived from an EMBL/GenBank/DDBJ whole genome shotgun (WGS) entry which is preliminary data.</text>
</comment>
<sequence>MGSSIASGWRELSGENNWEGLLQPLDPDLRSYIIHYCQMAGAIGDHLSRKIKESDAFKQEFFSEACLVKGNPYKRDILVSWRGTQAVMEWISNVNIEKRSASDIFPIAGKDDDVVHDVVRELVNNPRIGIAKLRTAVDTFVFSVS</sequence>
<gene>
    <name evidence="3" type="ORF">V6N12_034081</name>
</gene>